<keyword evidence="10" id="KW-1185">Reference proteome</keyword>
<comment type="subcellular location">
    <subcellularLocation>
        <location evidence="1">Cell outer membrane</location>
    </subcellularLocation>
</comment>
<proteinExistence type="inferred from homology"/>
<name>A0ABS8MKM0_9FLAO</name>
<dbReference type="InterPro" id="IPR012944">
    <property type="entry name" value="SusD_RagB_dom"/>
</dbReference>
<evidence type="ECO:0000256" key="2">
    <source>
        <dbReference type="ARBA" id="ARBA00006275"/>
    </source>
</evidence>
<dbReference type="InterPro" id="IPR033985">
    <property type="entry name" value="SusD-like_N"/>
</dbReference>
<dbReference type="PROSITE" id="PS51257">
    <property type="entry name" value="PROKAR_LIPOPROTEIN"/>
    <property type="match status" value="1"/>
</dbReference>
<dbReference type="Proteomes" id="UP001430679">
    <property type="component" value="Unassembled WGS sequence"/>
</dbReference>
<dbReference type="RefSeq" id="WP_230039730.1">
    <property type="nucleotide sequence ID" value="NZ_JAJJMM010000001.1"/>
</dbReference>
<accession>A0ABS8MKM0</accession>
<dbReference type="EMBL" id="JAJJMM010000001">
    <property type="protein sequence ID" value="MCC9066027.1"/>
    <property type="molecule type" value="Genomic_DNA"/>
</dbReference>
<dbReference type="Pfam" id="PF14322">
    <property type="entry name" value="SusD-like_3"/>
    <property type="match status" value="1"/>
</dbReference>
<sequence length="457" mass="50945">MKKSITYLVLYMITATLLSCDNFVDVTLPDSQLTGEKVFEDATTANAAMVDIYSKLRDTGILTGLLNGASVSLGMYSDELIYHGSGVEQGLPYTNTIIATSGITSDLWNQSYHQIYCANAVIEGVQNSVSLSLNDKNRLTGEALFVRSLVHFYLVNIYGDIPYITNTEYEKNKIAGRTPSATVYSNIISDLDQAIKLLPEQYLTAERVRPNRSAANALLARVYLYNKQWAEASNSASAVLNNPAYVIGNNPDKTFLKESVSTIWQFMPKLNGNNTDEGGSFIFLSGSSTFVALSPDLIDAFEIGDLRKSHWIREVNDGANIYYHSFKYKQHTKTDPSVEYSIIFRIAEQYLIRAEARARQGELIGAKEDLNKIRNAAGLANTTASTANEIINAVIKERRVELFTEYGHRFFDLKRTGELDAVLSLVKPGWQTTDQLWPLPETELIANPNLFPQNEGY</sequence>
<dbReference type="Pfam" id="PF07980">
    <property type="entry name" value="SusD_RagB"/>
    <property type="match status" value="1"/>
</dbReference>
<dbReference type="SUPFAM" id="SSF48452">
    <property type="entry name" value="TPR-like"/>
    <property type="match status" value="1"/>
</dbReference>
<comment type="caution">
    <text evidence="9">The sequence shown here is derived from an EMBL/GenBank/DDBJ whole genome shotgun (WGS) entry which is preliminary data.</text>
</comment>
<evidence type="ECO:0000313" key="9">
    <source>
        <dbReference type="EMBL" id="MCC9066027.1"/>
    </source>
</evidence>
<keyword evidence="4" id="KW-0472">Membrane</keyword>
<dbReference type="InterPro" id="IPR011990">
    <property type="entry name" value="TPR-like_helical_dom_sf"/>
</dbReference>
<feature type="signal peptide" evidence="6">
    <location>
        <begin position="1"/>
        <end position="20"/>
    </location>
</feature>
<feature type="domain" description="RagB/SusD" evidence="7">
    <location>
        <begin position="316"/>
        <end position="456"/>
    </location>
</feature>
<keyword evidence="5" id="KW-0998">Cell outer membrane</keyword>
<reference evidence="9" key="1">
    <citation type="submission" date="2021-11" db="EMBL/GenBank/DDBJ databases">
        <title>Description of novel Flavobacterium species.</title>
        <authorList>
            <person name="Saticioglu I.B."/>
            <person name="Ay H."/>
            <person name="Altun S."/>
            <person name="Duman M."/>
        </authorList>
    </citation>
    <scope>NUCLEOTIDE SEQUENCE</scope>
    <source>
        <strain evidence="9">F-30</strain>
    </source>
</reference>
<comment type="similarity">
    <text evidence="2">Belongs to the SusD family.</text>
</comment>
<evidence type="ECO:0000256" key="4">
    <source>
        <dbReference type="ARBA" id="ARBA00023136"/>
    </source>
</evidence>
<evidence type="ECO:0000256" key="3">
    <source>
        <dbReference type="ARBA" id="ARBA00022729"/>
    </source>
</evidence>
<evidence type="ECO:0000256" key="5">
    <source>
        <dbReference type="ARBA" id="ARBA00023237"/>
    </source>
</evidence>
<feature type="chain" id="PRO_5047059222" evidence="6">
    <location>
        <begin position="21"/>
        <end position="457"/>
    </location>
</feature>
<evidence type="ECO:0000259" key="7">
    <source>
        <dbReference type="Pfam" id="PF07980"/>
    </source>
</evidence>
<keyword evidence="3 6" id="KW-0732">Signal</keyword>
<evidence type="ECO:0000259" key="8">
    <source>
        <dbReference type="Pfam" id="PF14322"/>
    </source>
</evidence>
<evidence type="ECO:0000313" key="10">
    <source>
        <dbReference type="Proteomes" id="UP001430679"/>
    </source>
</evidence>
<organism evidence="9 10">
    <name type="scientific">Flavobacterium piscisymbiosum</name>
    <dbReference type="NCBI Taxonomy" id="2893753"/>
    <lineage>
        <taxon>Bacteria</taxon>
        <taxon>Pseudomonadati</taxon>
        <taxon>Bacteroidota</taxon>
        <taxon>Flavobacteriia</taxon>
        <taxon>Flavobacteriales</taxon>
        <taxon>Flavobacteriaceae</taxon>
        <taxon>Flavobacterium</taxon>
    </lineage>
</organism>
<gene>
    <name evidence="9" type="ORF">LNP81_23785</name>
</gene>
<protein>
    <submittedName>
        <fullName evidence="9">RagB/SusD family nutrient uptake outer membrane protein</fullName>
    </submittedName>
</protein>
<evidence type="ECO:0000256" key="6">
    <source>
        <dbReference type="SAM" id="SignalP"/>
    </source>
</evidence>
<evidence type="ECO:0000256" key="1">
    <source>
        <dbReference type="ARBA" id="ARBA00004442"/>
    </source>
</evidence>
<dbReference type="Gene3D" id="1.25.40.390">
    <property type="match status" value="1"/>
</dbReference>
<feature type="domain" description="SusD-like N-terminal" evidence="8">
    <location>
        <begin position="102"/>
        <end position="224"/>
    </location>
</feature>
<dbReference type="CDD" id="cd08977">
    <property type="entry name" value="SusD"/>
    <property type="match status" value="1"/>
</dbReference>